<feature type="region of interest" description="Disordered" evidence="1">
    <location>
        <begin position="212"/>
        <end position="245"/>
    </location>
</feature>
<protein>
    <submittedName>
        <fullName evidence="2">Uncharacterized protein</fullName>
    </submittedName>
</protein>
<proteinExistence type="predicted"/>
<keyword evidence="3" id="KW-1185">Reference proteome</keyword>
<organism evidence="2 3">
    <name type="scientific">Puccinia striiformis f. sp. tritici PST-78</name>
    <dbReference type="NCBI Taxonomy" id="1165861"/>
    <lineage>
        <taxon>Eukaryota</taxon>
        <taxon>Fungi</taxon>
        <taxon>Dikarya</taxon>
        <taxon>Basidiomycota</taxon>
        <taxon>Pucciniomycotina</taxon>
        <taxon>Pucciniomycetes</taxon>
        <taxon>Pucciniales</taxon>
        <taxon>Pucciniaceae</taxon>
        <taxon>Puccinia</taxon>
    </lineage>
</organism>
<evidence type="ECO:0000313" key="3">
    <source>
        <dbReference type="Proteomes" id="UP000054564"/>
    </source>
</evidence>
<feature type="compositionally biased region" description="Polar residues" evidence="1">
    <location>
        <begin position="350"/>
        <end position="365"/>
    </location>
</feature>
<gene>
    <name evidence="2" type="ORF">PSTG_17450</name>
</gene>
<feature type="compositionally biased region" description="Low complexity" evidence="1">
    <location>
        <begin position="219"/>
        <end position="236"/>
    </location>
</feature>
<dbReference type="Proteomes" id="UP000054564">
    <property type="component" value="Unassembled WGS sequence"/>
</dbReference>
<dbReference type="EMBL" id="AJIL01000521">
    <property type="protein sequence ID" value="KNE89091.1"/>
    <property type="molecule type" value="Genomic_DNA"/>
</dbReference>
<feature type="region of interest" description="Disordered" evidence="1">
    <location>
        <begin position="332"/>
        <end position="437"/>
    </location>
</feature>
<name>A0A0L0UQ98_9BASI</name>
<dbReference type="AlphaFoldDB" id="A0A0L0UQ98"/>
<comment type="caution">
    <text evidence="2">The sequence shown here is derived from an EMBL/GenBank/DDBJ whole genome shotgun (WGS) entry which is preliminary data.</text>
</comment>
<evidence type="ECO:0000313" key="2">
    <source>
        <dbReference type="EMBL" id="KNE89091.1"/>
    </source>
</evidence>
<feature type="region of interest" description="Disordered" evidence="1">
    <location>
        <begin position="286"/>
        <end position="314"/>
    </location>
</feature>
<accession>A0A0L0UQ98</accession>
<sequence>MDPNPAAAFYRTKPFLMDLNHVLGAVIPLKDRPNFNYANFQTRSSGFQPTQQSRSWKQSWLPQSNPLIECSQSQHTTRNCVVRLPSRTRPLESTDLKVTLKILVGLDSMILKLPTIHTPLNPTSDTLKDPAPMNLTSITVKDHTPVSTSSNTLKKRRTLKDIQKVLMMGAISMENREEPKAVLLHSATNGDFVPNYHNDPDEICDHTTVDDAINRPQFSSDPVSESSSNNSQEVSPEIVQPDQQEPKFDMANYSATDVDHWASPLSAKQFVHLCLMGSAAQNESSKQYEISHIDQPTQVSTQDNCSRSPQQSKQWSVTFNNQDEYINYKPGNIDHPNLHPFETGDEDQASYYTSDNSFCNGSESSDGLDHNDKADFDNLHNNDPVFDGNGGGGLDSYDDGGGYGDCDDGGGYGDGNDGGGYEDFDEGGGYEDFNDGGGYEVFDDGGCGLDYD</sequence>
<reference evidence="3" key="1">
    <citation type="submission" date="2014-03" db="EMBL/GenBank/DDBJ databases">
        <title>The Genome Sequence of Puccinia striiformis f. sp. tritici PST-78.</title>
        <authorList>
            <consortium name="The Broad Institute Genome Sequencing Platform"/>
            <person name="Cuomo C."/>
            <person name="Hulbert S."/>
            <person name="Chen X."/>
            <person name="Walker B."/>
            <person name="Young S.K."/>
            <person name="Zeng Q."/>
            <person name="Gargeya S."/>
            <person name="Fitzgerald M."/>
            <person name="Haas B."/>
            <person name="Abouelleil A."/>
            <person name="Alvarado L."/>
            <person name="Arachchi H.M."/>
            <person name="Berlin A.M."/>
            <person name="Chapman S.B."/>
            <person name="Goldberg J."/>
            <person name="Griggs A."/>
            <person name="Gujja S."/>
            <person name="Hansen M."/>
            <person name="Howarth C."/>
            <person name="Imamovic A."/>
            <person name="Larimer J."/>
            <person name="McCowan C."/>
            <person name="Montmayeur A."/>
            <person name="Murphy C."/>
            <person name="Neiman D."/>
            <person name="Pearson M."/>
            <person name="Priest M."/>
            <person name="Roberts A."/>
            <person name="Saif S."/>
            <person name="Shea T."/>
            <person name="Sisk P."/>
            <person name="Sykes S."/>
            <person name="Wortman J."/>
            <person name="Nusbaum C."/>
            <person name="Birren B."/>
        </authorList>
    </citation>
    <scope>NUCLEOTIDE SEQUENCE [LARGE SCALE GENOMIC DNA]</scope>
    <source>
        <strain evidence="3">race PST-78</strain>
    </source>
</reference>
<evidence type="ECO:0000256" key="1">
    <source>
        <dbReference type="SAM" id="MobiDB-lite"/>
    </source>
</evidence>
<feature type="compositionally biased region" description="Acidic residues" evidence="1">
    <location>
        <begin position="420"/>
        <end position="434"/>
    </location>
</feature>
<dbReference type="STRING" id="1165861.A0A0L0UQ98"/>
<feature type="compositionally biased region" description="Gly residues" evidence="1">
    <location>
        <begin position="388"/>
        <end position="419"/>
    </location>
</feature>
<feature type="compositionally biased region" description="Basic and acidic residues" evidence="1">
    <location>
        <begin position="367"/>
        <end position="380"/>
    </location>
</feature>